<comment type="caution">
    <text evidence="10">The sequence shown here is derived from an EMBL/GenBank/DDBJ whole genome shotgun (WGS) entry which is preliminary data.</text>
</comment>
<keyword evidence="4" id="KW-0067">ATP-binding</keyword>
<dbReference type="PROSITE" id="PS00154">
    <property type="entry name" value="ATPASE_E1_E2"/>
    <property type="match status" value="1"/>
</dbReference>
<keyword evidence="7 8" id="KW-0472">Membrane</keyword>
<keyword evidence="5" id="KW-1278">Translocase</keyword>
<dbReference type="InterPro" id="IPR006068">
    <property type="entry name" value="ATPase_P-typ_cation-transptr_C"/>
</dbReference>
<dbReference type="SFLD" id="SFLDS00003">
    <property type="entry name" value="Haloacid_Dehalogenase"/>
    <property type="match status" value="1"/>
</dbReference>
<dbReference type="InterPro" id="IPR036412">
    <property type="entry name" value="HAD-like_sf"/>
</dbReference>
<dbReference type="Pfam" id="PF00122">
    <property type="entry name" value="E1-E2_ATPase"/>
    <property type="match status" value="1"/>
</dbReference>
<dbReference type="SMART" id="SM00831">
    <property type="entry name" value="Cation_ATPase_N"/>
    <property type="match status" value="1"/>
</dbReference>
<gene>
    <name evidence="10" type="ORF">K6753_10845</name>
</gene>
<feature type="transmembrane region" description="Helical" evidence="8">
    <location>
        <begin position="257"/>
        <end position="277"/>
    </location>
</feature>
<evidence type="ECO:0000259" key="9">
    <source>
        <dbReference type="SMART" id="SM00831"/>
    </source>
</evidence>
<evidence type="ECO:0000256" key="8">
    <source>
        <dbReference type="SAM" id="Phobius"/>
    </source>
</evidence>
<evidence type="ECO:0000256" key="4">
    <source>
        <dbReference type="ARBA" id="ARBA00022840"/>
    </source>
</evidence>
<dbReference type="InterPro" id="IPR044492">
    <property type="entry name" value="P_typ_ATPase_HD_dom"/>
</dbReference>
<evidence type="ECO:0000256" key="2">
    <source>
        <dbReference type="ARBA" id="ARBA00022692"/>
    </source>
</evidence>
<keyword evidence="3" id="KW-0547">Nucleotide-binding</keyword>
<evidence type="ECO:0000256" key="6">
    <source>
        <dbReference type="ARBA" id="ARBA00022989"/>
    </source>
</evidence>
<dbReference type="PANTHER" id="PTHR42861">
    <property type="entry name" value="CALCIUM-TRANSPORTING ATPASE"/>
    <property type="match status" value="1"/>
</dbReference>
<dbReference type="Pfam" id="PF00690">
    <property type="entry name" value="Cation_ATPase_N"/>
    <property type="match status" value="1"/>
</dbReference>
<feature type="transmembrane region" description="Helical" evidence="8">
    <location>
        <begin position="93"/>
        <end position="109"/>
    </location>
</feature>
<dbReference type="PRINTS" id="PR00120">
    <property type="entry name" value="HATPASE"/>
</dbReference>
<dbReference type="SUPFAM" id="SSF81660">
    <property type="entry name" value="Metal cation-transporting ATPase, ATP-binding domain N"/>
    <property type="match status" value="1"/>
</dbReference>
<evidence type="ECO:0000313" key="11">
    <source>
        <dbReference type="Proteomes" id="UP001430954"/>
    </source>
</evidence>
<evidence type="ECO:0000256" key="5">
    <source>
        <dbReference type="ARBA" id="ARBA00022967"/>
    </source>
</evidence>
<dbReference type="InterPro" id="IPR001757">
    <property type="entry name" value="P_typ_ATPase"/>
</dbReference>
<dbReference type="Gene3D" id="2.70.150.10">
    <property type="entry name" value="Calcium-transporting ATPase, cytoplasmic transduction domain A"/>
    <property type="match status" value="1"/>
</dbReference>
<organism evidence="10 11">
    <name type="scientific">Novilysobacter selenitireducens</name>
    <dbReference type="NCBI Taxonomy" id="2872639"/>
    <lineage>
        <taxon>Bacteria</taxon>
        <taxon>Pseudomonadati</taxon>
        <taxon>Pseudomonadota</taxon>
        <taxon>Gammaproteobacteria</taxon>
        <taxon>Lysobacterales</taxon>
        <taxon>Lysobacteraceae</taxon>
        <taxon>Novilysobacter</taxon>
    </lineage>
</organism>
<dbReference type="SUPFAM" id="SSF56784">
    <property type="entry name" value="HAD-like"/>
    <property type="match status" value="1"/>
</dbReference>
<feature type="transmembrane region" description="Helical" evidence="8">
    <location>
        <begin position="800"/>
        <end position="818"/>
    </location>
</feature>
<dbReference type="InterPro" id="IPR008250">
    <property type="entry name" value="ATPase_P-typ_transduc_dom_A_sf"/>
</dbReference>
<dbReference type="Gene3D" id="1.20.1110.10">
    <property type="entry name" value="Calcium-transporting ATPase, transmembrane domain"/>
    <property type="match status" value="2"/>
</dbReference>
<dbReference type="Gene3D" id="3.40.50.1000">
    <property type="entry name" value="HAD superfamily/HAD-like"/>
    <property type="match status" value="2"/>
</dbReference>
<protein>
    <submittedName>
        <fullName evidence="10">HAD-IC family P-type ATPase</fullName>
    </submittedName>
</protein>
<dbReference type="InterPro" id="IPR023299">
    <property type="entry name" value="ATPase_P-typ_cyto_dom_N"/>
</dbReference>
<dbReference type="NCBIfam" id="TIGR01494">
    <property type="entry name" value="ATPase_P-type"/>
    <property type="match status" value="2"/>
</dbReference>
<dbReference type="PRINTS" id="PR00119">
    <property type="entry name" value="CATATPASE"/>
</dbReference>
<feature type="transmembrane region" description="Helical" evidence="8">
    <location>
        <begin position="283"/>
        <end position="309"/>
    </location>
</feature>
<dbReference type="InterPro" id="IPR004014">
    <property type="entry name" value="ATPase_P-typ_cation-transptr_N"/>
</dbReference>
<dbReference type="SUPFAM" id="SSF81665">
    <property type="entry name" value="Calcium ATPase, transmembrane domain M"/>
    <property type="match status" value="1"/>
</dbReference>
<dbReference type="InterPro" id="IPR018303">
    <property type="entry name" value="ATPase_P-typ_P_site"/>
</dbReference>
<dbReference type="EMBL" id="JAINZW010000004">
    <property type="protein sequence ID" value="MBZ4040026.1"/>
    <property type="molecule type" value="Genomic_DNA"/>
</dbReference>
<name>A0ABS7T800_9GAMM</name>
<dbReference type="InterPro" id="IPR023298">
    <property type="entry name" value="ATPase_P-typ_TM_dom_sf"/>
</dbReference>
<dbReference type="Pfam" id="PF00689">
    <property type="entry name" value="Cation_ATPase_C"/>
    <property type="match status" value="1"/>
</dbReference>
<dbReference type="InterPro" id="IPR059000">
    <property type="entry name" value="ATPase_P-type_domA"/>
</dbReference>
<dbReference type="SFLD" id="SFLDG00002">
    <property type="entry name" value="C1.7:_P-type_atpase_like"/>
    <property type="match status" value="1"/>
</dbReference>
<keyword evidence="2 8" id="KW-0812">Transmembrane</keyword>
<accession>A0ABS7T800</accession>
<feature type="transmembrane region" description="Helical" evidence="8">
    <location>
        <begin position="61"/>
        <end position="87"/>
    </location>
</feature>
<dbReference type="SUPFAM" id="SSF81653">
    <property type="entry name" value="Calcium ATPase, transduction domain A"/>
    <property type="match status" value="1"/>
</dbReference>
<feature type="transmembrane region" description="Helical" evidence="8">
    <location>
        <begin position="830"/>
        <end position="848"/>
    </location>
</feature>
<keyword evidence="6 8" id="KW-1133">Transmembrane helix</keyword>
<dbReference type="Proteomes" id="UP001430954">
    <property type="component" value="Unassembled WGS sequence"/>
</dbReference>
<evidence type="ECO:0000256" key="7">
    <source>
        <dbReference type="ARBA" id="ARBA00023136"/>
    </source>
</evidence>
<evidence type="ECO:0000256" key="3">
    <source>
        <dbReference type="ARBA" id="ARBA00022741"/>
    </source>
</evidence>
<feature type="domain" description="Cation-transporting P-type ATPase N-terminal" evidence="9">
    <location>
        <begin position="16"/>
        <end position="89"/>
    </location>
</feature>
<dbReference type="Gene3D" id="3.40.1110.10">
    <property type="entry name" value="Calcium-transporting ATPase, cytoplasmic domain N"/>
    <property type="match status" value="2"/>
</dbReference>
<comment type="subcellular location">
    <subcellularLocation>
        <location evidence="1">Membrane</location>
        <topology evidence="1">Multi-pass membrane protein</topology>
    </subcellularLocation>
</comment>
<reference evidence="10 11" key="1">
    <citation type="submission" date="2021-09" db="EMBL/GenBank/DDBJ databases">
        <title>Lysobacter sp. 13A isolated from the river sediment.</title>
        <authorList>
            <person name="Liu H."/>
            <person name="Li S."/>
            <person name="Mao S."/>
        </authorList>
    </citation>
    <scope>NUCLEOTIDE SEQUENCE [LARGE SCALE GENOMIC DNA]</scope>
    <source>
        <strain evidence="10 11">13A</strain>
    </source>
</reference>
<evidence type="ECO:0000313" key="10">
    <source>
        <dbReference type="EMBL" id="MBZ4040026.1"/>
    </source>
</evidence>
<dbReference type="InterPro" id="IPR023214">
    <property type="entry name" value="HAD_sf"/>
</dbReference>
<proteinExistence type="predicted"/>
<dbReference type="RefSeq" id="WP_223676459.1">
    <property type="nucleotide sequence ID" value="NZ_JAINZW010000004.1"/>
</dbReference>
<sequence>MRPASPARSAPDDGLQAHALPAAEVLRILAAHEAGLDTAEAERRLLRYGPNRLPPPRRRSLAGVVIGQFRSPFIYLLLAAAAVSFALGRALDAGFILVVLALNATIGSVQEWRAEVHSRALLALLGGQAVAWRDGQRTALPAEALVPGDVVELESGQRVPADSRLLHAEHLLVDESLLTGESASVRKHAGVAVPVDAPLGDRATMLHAGTNVQVGRARGVVTATGRHTRMGHMAAALETPPTPPPLVRRMARFTRQVGALALVLIALLVATELGRGVDAGQVFLLAVALAVSAIPEGLPVAMTVALSIATHRMARRNVLVRHLPAVEGLGACTLIATDKTGTLTLNRLTLEQVWRPGTGALPAGDPRARPLLDAGCRASEPATRGECGVTGDAVDLAFIDAALDLGLDGPTLADGPAVARIPFEPALRLAAAFRPLPDGLHAFAKGAPEAILPRCTNTTPDAAAAVDAMTAAGYRVLAVASGPAEEPGEAALQGLRLEGLAGLIDPLRPEARDAVHRARMAGIRVVMVTGDHPRTAQAIAASLGLADGTPRVATRMPWQPSMPDGNALADVDVFARTEPMQKQAIVRALQSAGHVVAVTGDGVNDAPALHAADIGVAMGRGGTDVARDAADLVLTDDNFASIVAGVEEGRTAYGNLRKVIALVISTGAAEIMLMLCATLTGLPPPLTAVQLLWLNLVTNGMQDVALAFEKGEPDALAQPPRAANAPIFDRPMIEQVLLGGATMAALSFGLYAWALDQGIAHPVAQGLVLWLLVWCENAHCLNCRSERRSAFRIPLRDNRLLMAAILGTQALQMLVLAVPPLRAVLGLDGVSLVTGLSLSAAALVPLAVMEAYKAWRRRAHPDVATAAA</sequence>
<evidence type="ECO:0000256" key="1">
    <source>
        <dbReference type="ARBA" id="ARBA00004141"/>
    </source>
</evidence>
<dbReference type="SFLD" id="SFLDF00027">
    <property type="entry name" value="p-type_atpase"/>
    <property type="match status" value="1"/>
</dbReference>
<feature type="transmembrane region" description="Helical" evidence="8">
    <location>
        <begin position="736"/>
        <end position="753"/>
    </location>
</feature>
<keyword evidence="11" id="KW-1185">Reference proteome</keyword>
<dbReference type="Pfam" id="PF00702">
    <property type="entry name" value="Hydrolase"/>
    <property type="match status" value="1"/>
</dbReference>